<name>A0A1B6DNZ7_9HEMI</name>
<organism evidence="7">
    <name type="scientific">Clastoptera arizonana</name>
    <name type="common">Arizona spittle bug</name>
    <dbReference type="NCBI Taxonomy" id="38151"/>
    <lineage>
        <taxon>Eukaryota</taxon>
        <taxon>Metazoa</taxon>
        <taxon>Ecdysozoa</taxon>
        <taxon>Arthropoda</taxon>
        <taxon>Hexapoda</taxon>
        <taxon>Insecta</taxon>
        <taxon>Pterygota</taxon>
        <taxon>Neoptera</taxon>
        <taxon>Paraneoptera</taxon>
        <taxon>Hemiptera</taxon>
        <taxon>Auchenorrhyncha</taxon>
        <taxon>Cercopoidea</taxon>
        <taxon>Clastopteridae</taxon>
        <taxon>Clastoptera</taxon>
    </lineage>
</organism>
<comment type="subcellular location">
    <subcellularLocation>
        <location evidence="1">Secreted</location>
    </subcellularLocation>
</comment>
<keyword evidence="3" id="KW-0964">Secreted</keyword>
<keyword evidence="5" id="KW-0325">Glycoprotein</keyword>
<dbReference type="Pfam" id="PF03227">
    <property type="entry name" value="GILT"/>
    <property type="match status" value="1"/>
</dbReference>
<proteinExistence type="inferred from homology"/>
<dbReference type="GO" id="GO:0016671">
    <property type="term" value="F:oxidoreductase activity, acting on a sulfur group of donors, disulfide as acceptor"/>
    <property type="evidence" value="ECO:0007669"/>
    <property type="project" value="InterPro"/>
</dbReference>
<comment type="similarity">
    <text evidence="2">Belongs to the GILT family.</text>
</comment>
<evidence type="ECO:0000313" key="7">
    <source>
        <dbReference type="EMBL" id="JAS27405.1"/>
    </source>
</evidence>
<feature type="signal peptide" evidence="6">
    <location>
        <begin position="1"/>
        <end position="27"/>
    </location>
</feature>
<dbReference type="GO" id="GO:0005576">
    <property type="term" value="C:extracellular region"/>
    <property type="evidence" value="ECO:0007669"/>
    <property type="project" value="UniProtKB-SubCell"/>
</dbReference>
<evidence type="ECO:0000256" key="3">
    <source>
        <dbReference type="ARBA" id="ARBA00022525"/>
    </source>
</evidence>
<reference evidence="7" key="1">
    <citation type="submission" date="2015-12" db="EMBL/GenBank/DDBJ databases">
        <title>De novo transcriptome assembly of four potential Pierce s Disease insect vectors from Arizona vineyards.</title>
        <authorList>
            <person name="Tassone E.E."/>
        </authorList>
    </citation>
    <scope>NUCLEOTIDE SEQUENCE</scope>
</reference>
<dbReference type="PANTHER" id="PTHR13234:SF8">
    <property type="entry name" value="GAMMA-INTERFERON-INDUCIBLE LYSOSOMAL THIOL REDUCTASE"/>
    <property type="match status" value="1"/>
</dbReference>
<evidence type="ECO:0000256" key="5">
    <source>
        <dbReference type="ARBA" id="ARBA00023180"/>
    </source>
</evidence>
<feature type="chain" id="PRO_5008581417" description="Saposin A-type domain-containing protein" evidence="6">
    <location>
        <begin position="28"/>
        <end position="219"/>
    </location>
</feature>
<evidence type="ECO:0000256" key="2">
    <source>
        <dbReference type="ARBA" id="ARBA00005679"/>
    </source>
</evidence>
<protein>
    <recommendedName>
        <fullName evidence="8">Saposin A-type domain-containing protein</fullName>
    </recommendedName>
</protein>
<dbReference type="PANTHER" id="PTHR13234">
    <property type="entry name" value="GAMMA-INTERFERON INDUCIBLE LYSOSOMAL THIOL REDUCTASE GILT"/>
    <property type="match status" value="1"/>
</dbReference>
<sequence length="219" mass="24988">MRYINCGFERKMIKLLFTGVLLQVLCSFATQKVKTTLYYESLCPGCHEFIKDQLVPTWKNMSDYMLVELVPYGNAQRNYSGGHWHFKCQHGVLECEENLIHACAVDLLQSRETNKLLNFINCMVFHSDLELHKKTSWCIKNAEIPERKIIACVGGPKAESLILSMAEKTESVTPDWLGVPTVQINGVYNPNEQEEIVDNLKSIICKYLGNPQPDICNQV</sequence>
<dbReference type="EMBL" id="GEDC01009893">
    <property type="protein sequence ID" value="JAS27405.1"/>
    <property type="molecule type" value="Transcribed_RNA"/>
</dbReference>
<keyword evidence="4 6" id="KW-0732">Signal</keyword>
<dbReference type="InterPro" id="IPR004911">
    <property type="entry name" value="Interferon-induced_GILT"/>
</dbReference>
<gene>
    <name evidence="7" type="ORF">g.9622</name>
</gene>
<evidence type="ECO:0000256" key="1">
    <source>
        <dbReference type="ARBA" id="ARBA00004613"/>
    </source>
</evidence>
<accession>A0A1B6DNZ7</accession>
<evidence type="ECO:0000256" key="4">
    <source>
        <dbReference type="ARBA" id="ARBA00022729"/>
    </source>
</evidence>
<evidence type="ECO:0000256" key="6">
    <source>
        <dbReference type="SAM" id="SignalP"/>
    </source>
</evidence>
<dbReference type="AlphaFoldDB" id="A0A1B6DNZ7"/>
<evidence type="ECO:0008006" key="8">
    <source>
        <dbReference type="Google" id="ProtNLM"/>
    </source>
</evidence>